<keyword evidence="13" id="KW-1185">Reference proteome</keyword>
<evidence type="ECO:0000313" key="13">
    <source>
        <dbReference type="Proteomes" id="UP000532440"/>
    </source>
</evidence>
<dbReference type="GO" id="GO:0008915">
    <property type="term" value="F:lipid-A-disaccharide synthase activity"/>
    <property type="evidence" value="ECO:0007669"/>
    <property type="project" value="UniProtKB-UniRule"/>
</dbReference>
<keyword evidence="7 11" id="KW-0328">Glycosyltransferase</keyword>
<dbReference type="SUPFAM" id="SSF53756">
    <property type="entry name" value="UDP-Glycosyltransferase/glycogen phosphorylase"/>
    <property type="match status" value="1"/>
</dbReference>
<dbReference type="EC" id="2.4.1.182" evidence="3 11"/>
<dbReference type="RefSeq" id="WP_343060597.1">
    <property type="nucleotide sequence ID" value="NZ_BAABEW010000004.1"/>
</dbReference>
<comment type="function">
    <text evidence="1 11">Condensation of UDP-2,3-diacylglucosamine and 2,3-diacylglucosamine-1-phosphate to form lipid A disaccharide, a precursor of lipid A, a phosphorylated glycolipid that anchors the lipopolysaccharide to the outer membrane of the cell.</text>
</comment>
<keyword evidence="9 11" id="KW-0443">Lipid metabolism</keyword>
<name>A0A7W8M7S3_9BURK</name>
<dbReference type="PANTHER" id="PTHR30372:SF4">
    <property type="entry name" value="LIPID-A-DISACCHARIDE SYNTHASE, MITOCHONDRIAL-RELATED"/>
    <property type="match status" value="1"/>
</dbReference>
<evidence type="ECO:0000256" key="1">
    <source>
        <dbReference type="ARBA" id="ARBA00002056"/>
    </source>
</evidence>
<proteinExistence type="inferred from homology"/>
<comment type="caution">
    <text evidence="12">The sequence shown here is derived from an EMBL/GenBank/DDBJ whole genome shotgun (WGS) entry which is preliminary data.</text>
</comment>
<evidence type="ECO:0000256" key="3">
    <source>
        <dbReference type="ARBA" id="ARBA00012687"/>
    </source>
</evidence>
<keyword evidence="8 11" id="KW-0808">Transferase</keyword>
<protein>
    <recommendedName>
        <fullName evidence="4 11">Lipid-A-disaccharide synthase</fullName>
        <ecNumber evidence="3 11">2.4.1.182</ecNumber>
    </recommendedName>
</protein>
<evidence type="ECO:0000256" key="11">
    <source>
        <dbReference type="HAMAP-Rule" id="MF_00392"/>
    </source>
</evidence>
<keyword evidence="6 11" id="KW-0441">Lipid A biosynthesis</keyword>
<evidence type="ECO:0000313" key="12">
    <source>
        <dbReference type="EMBL" id="MBB5270505.1"/>
    </source>
</evidence>
<evidence type="ECO:0000256" key="7">
    <source>
        <dbReference type="ARBA" id="ARBA00022676"/>
    </source>
</evidence>
<evidence type="ECO:0000256" key="2">
    <source>
        <dbReference type="ARBA" id="ARBA00007868"/>
    </source>
</evidence>
<accession>A0A7W8M7S3</accession>
<dbReference type="GO" id="GO:0005543">
    <property type="term" value="F:phospholipid binding"/>
    <property type="evidence" value="ECO:0007669"/>
    <property type="project" value="TreeGrafter"/>
</dbReference>
<comment type="pathway">
    <text evidence="11">Bacterial outer membrane biogenesis; LPS lipid A biosynthesis.</text>
</comment>
<dbReference type="EMBL" id="JACHGB010000001">
    <property type="protein sequence ID" value="MBB5270505.1"/>
    <property type="molecule type" value="Genomic_DNA"/>
</dbReference>
<gene>
    <name evidence="11" type="primary">lpxB</name>
    <name evidence="12" type="ORF">HNQ70_000489</name>
</gene>
<dbReference type="UniPathway" id="UPA00973"/>
<organism evidence="12 13">
    <name type="scientific">Quisquiliibacterium transsilvanicum</name>
    <dbReference type="NCBI Taxonomy" id="1549638"/>
    <lineage>
        <taxon>Bacteria</taxon>
        <taxon>Pseudomonadati</taxon>
        <taxon>Pseudomonadota</taxon>
        <taxon>Betaproteobacteria</taxon>
        <taxon>Burkholderiales</taxon>
        <taxon>Burkholderiaceae</taxon>
        <taxon>Quisquiliibacterium</taxon>
    </lineage>
</organism>
<dbReference type="HAMAP" id="MF_00392">
    <property type="entry name" value="LpxB"/>
    <property type="match status" value="1"/>
</dbReference>
<evidence type="ECO:0000256" key="9">
    <source>
        <dbReference type="ARBA" id="ARBA00023098"/>
    </source>
</evidence>
<dbReference type="NCBIfam" id="TIGR00215">
    <property type="entry name" value="lpxB"/>
    <property type="match status" value="1"/>
</dbReference>
<sequence length="393" mass="43044">MAEERGAAQRRFGMVAGETSGDLLAGAVLQGLRQADPGMACAGVGGPAMAAAGFDRWWDVSELSVMGYAEVLRAYPRLLRMRRALGDRLLDWRPDVFVGVDAPDFNLDLEARLRDGGIRVVHFVSPSIWAWRGERIEKIRRSVDHMLLVFPFEAEIYARAGIAATYVGHPLADAIPLQSDGEGARLRLGLDAGRTTVALLPGSRAGEVKHMGETFVRTAAWLHARRPDLQFVLPAAGQALYERLQETIAAMRLPDGLRLTLVQGRSHEALAAADSVLVASGTATLETALFRKPMVIAYRLAWLSHRIMRKRGYLPWIGLPNILAGEALVPEFIQDQATPEAMGAALLAQLDDDAGRQRIAARFEAMHHELRRDCAQQAAAVLMELTDGPRAHR</sequence>
<evidence type="ECO:0000256" key="4">
    <source>
        <dbReference type="ARBA" id="ARBA00020902"/>
    </source>
</evidence>
<dbReference type="PANTHER" id="PTHR30372">
    <property type="entry name" value="LIPID-A-DISACCHARIDE SYNTHASE"/>
    <property type="match status" value="1"/>
</dbReference>
<evidence type="ECO:0000256" key="6">
    <source>
        <dbReference type="ARBA" id="ARBA00022556"/>
    </source>
</evidence>
<comment type="similarity">
    <text evidence="2 11">Belongs to the LpxB family.</text>
</comment>
<dbReference type="InterPro" id="IPR003835">
    <property type="entry name" value="Glyco_trans_19"/>
</dbReference>
<reference evidence="12 13" key="1">
    <citation type="submission" date="2020-08" db="EMBL/GenBank/DDBJ databases">
        <title>Genomic Encyclopedia of Type Strains, Phase IV (KMG-IV): sequencing the most valuable type-strain genomes for metagenomic binning, comparative biology and taxonomic classification.</title>
        <authorList>
            <person name="Goeker M."/>
        </authorList>
    </citation>
    <scope>NUCLEOTIDE SEQUENCE [LARGE SCALE GENOMIC DNA]</scope>
    <source>
        <strain evidence="12 13">DSM 29781</strain>
    </source>
</reference>
<evidence type="ECO:0000256" key="8">
    <source>
        <dbReference type="ARBA" id="ARBA00022679"/>
    </source>
</evidence>
<dbReference type="GO" id="GO:0016020">
    <property type="term" value="C:membrane"/>
    <property type="evidence" value="ECO:0007669"/>
    <property type="project" value="GOC"/>
</dbReference>
<dbReference type="AlphaFoldDB" id="A0A7W8M7S3"/>
<evidence type="ECO:0000256" key="5">
    <source>
        <dbReference type="ARBA" id="ARBA00022516"/>
    </source>
</evidence>
<keyword evidence="5 11" id="KW-0444">Lipid biosynthesis</keyword>
<dbReference type="GO" id="GO:0009245">
    <property type="term" value="P:lipid A biosynthetic process"/>
    <property type="evidence" value="ECO:0007669"/>
    <property type="project" value="UniProtKB-UniRule"/>
</dbReference>
<dbReference type="Proteomes" id="UP000532440">
    <property type="component" value="Unassembled WGS sequence"/>
</dbReference>
<comment type="catalytic activity">
    <reaction evidence="10 11">
        <text>a lipid X + a UDP-2-N,3-O-bis[(3R)-3-hydroxyacyl]-alpha-D-glucosamine = a lipid A disaccharide + UDP + H(+)</text>
        <dbReference type="Rhea" id="RHEA:67828"/>
        <dbReference type="ChEBI" id="CHEBI:15378"/>
        <dbReference type="ChEBI" id="CHEBI:58223"/>
        <dbReference type="ChEBI" id="CHEBI:137748"/>
        <dbReference type="ChEBI" id="CHEBI:176338"/>
        <dbReference type="ChEBI" id="CHEBI:176343"/>
        <dbReference type="EC" id="2.4.1.182"/>
    </reaction>
</comment>
<evidence type="ECO:0000256" key="10">
    <source>
        <dbReference type="ARBA" id="ARBA00048975"/>
    </source>
</evidence>
<dbReference type="Gene3D" id="3.40.50.2000">
    <property type="entry name" value="Glycogen Phosphorylase B"/>
    <property type="match status" value="1"/>
</dbReference>
<dbReference type="Pfam" id="PF02684">
    <property type="entry name" value="LpxB"/>
    <property type="match status" value="1"/>
</dbReference>